<comment type="caution">
    <text evidence="2">The sequence shown here is derived from an EMBL/GenBank/DDBJ whole genome shotgun (WGS) entry which is preliminary data.</text>
</comment>
<dbReference type="EMBL" id="LNQE01001450">
    <property type="protein sequence ID" value="KUG17332.1"/>
    <property type="molecule type" value="Genomic_DNA"/>
</dbReference>
<dbReference type="GO" id="GO:0000105">
    <property type="term" value="P:L-histidine biosynthetic process"/>
    <property type="evidence" value="ECO:0007669"/>
    <property type="project" value="InterPro"/>
</dbReference>
<proteinExistence type="inferred from homology"/>
<reference evidence="2" key="1">
    <citation type="journal article" date="2015" name="Proc. Natl. Acad. Sci. U.S.A.">
        <title>Networks of energetic and metabolic interactions define dynamics in microbial communities.</title>
        <authorList>
            <person name="Embree M."/>
            <person name="Liu J.K."/>
            <person name="Al-Bassam M.M."/>
            <person name="Zengler K."/>
        </authorList>
    </citation>
    <scope>NUCLEOTIDE SEQUENCE</scope>
</reference>
<dbReference type="InterPro" id="IPR044524">
    <property type="entry name" value="Isoase_HisA-like"/>
</dbReference>
<dbReference type="AlphaFoldDB" id="A0A0W8F8Y5"/>
<dbReference type="Pfam" id="PF00977">
    <property type="entry name" value="His_biosynth"/>
    <property type="match status" value="1"/>
</dbReference>
<dbReference type="PANTHER" id="PTHR43090">
    <property type="entry name" value="1-(5-PHOSPHORIBOSYL)-5-[(5-PHOSPHORIBOSYLAMINO)METHYLIDENEAMINO] IMIDAZOLE-4-CARBOXAMIDE ISOMERASE"/>
    <property type="match status" value="1"/>
</dbReference>
<dbReference type="PANTHER" id="PTHR43090:SF2">
    <property type="entry name" value="1-(5-PHOSPHORIBOSYL)-5-[(5-PHOSPHORIBOSYLAMINO)METHYLIDENEAMINO] IMIDAZOLE-4-CARBOXAMIDE ISOMERASE"/>
    <property type="match status" value="1"/>
</dbReference>
<dbReference type="InterPro" id="IPR006062">
    <property type="entry name" value="His_biosynth"/>
</dbReference>
<sequence>MKCIFVFDILNGAVVHALRGERSRYKPVAEFSQVIESSDPLLIMDELRPVQVYVADLDMIMGRGNNMELIQEISKRAKTMADTGASRSSDLDLLPPSVIPVLGTETASISLIEEVSGQRRTIASLDMSKRRVLSRDKAMADRSPLEVLEELNHIDLEGVIIMELDRIGTCAGLDGEFLEKARARSRHPLILGGGVKDEMDLEALEKVGFSGALVATAVHNGMIPRKRIQ</sequence>
<protein>
    <submittedName>
        <fullName evidence="2">Phosphoribosylformimino-5-aminoimidazole carboxamide ribotide isomerase related</fullName>
    </submittedName>
</protein>
<dbReference type="InterPro" id="IPR011060">
    <property type="entry name" value="RibuloseP-bd_barrel"/>
</dbReference>
<comment type="similarity">
    <text evidence="1">Belongs to the HisA/HisF family.</text>
</comment>
<evidence type="ECO:0000256" key="1">
    <source>
        <dbReference type="ARBA" id="ARBA00009667"/>
    </source>
</evidence>
<dbReference type="GO" id="GO:0000162">
    <property type="term" value="P:L-tryptophan biosynthetic process"/>
    <property type="evidence" value="ECO:0007669"/>
    <property type="project" value="TreeGrafter"/>
</dbReference>
<dbReference type="GO" id="GO:0005737">
    <property type="term" value="C:cytoplasm"/>
    <property type="evidence" value="ECO:0007669"/>
    <property type="project" value="TreeGrafter"/>
</dbReference>
<organism evidence="2">
    <name type="scientific">hydrocarbon metagenome</name>
    <dbReference type="NCBI Taxonomy" id="938273"/>
    <lineage>
        <taxon>unclassified sequences</taxon>
        <taxon>metagenomes</taxon>
        <taxon>ecological metagenomes</taxon>
    </lineage>
</organism>
<dbReference type="CDD" id="cd04723">
    <property type="entry name" value="HisA_HisF"/>
    <property type="match status" value="1"/>
</dbReference>
<dbReference type="GO" id="GO:0003949">
    <property type="term" value="F:1-(5-phosphoribosyl)-5-[(5-phosphoribosylamino)methylideneamino]imidazole-4-carboxamide isomerase activity"/>
    <property type="evidence" value="ECO:0007669"/>
    <property type="project" value="InterPro"/>
</dbReference>
<evidence type="ECO:0000313" key="2">
    <source>
        <dbReference type="EMBL" id="KUG17332.1"/>
    </source>
</evidence>
<keyword evidence="2" id="KW-0413">Isomerase</keyword>
<dbReference type="SUPFAM" id="SSF51366">
    <property type="entry name" value="Ribulose-phoshate binding barrel"/>
    <property type="match status" value="1"/>
</dbReference>
<dbReference type="InterPro" id="IPR013785">
    <property type="entry name" value="Aldolase_TIM"/>
</dbReference>
<dbReference type="Gene3D" id="3.20.20.70">
    <property type="entry name" value="Aldolase class I"/>
    <property type="match status" value="1"/>
</dbReference>
<accession>A0A0W8F8Y5</accession>
<name>A0A0W8F8Y5_9ZZZZ</name>
<gene>
    <name evidence="2" type="ORF">ASZ90_012992</name>
</gene>